<dbReference type="EMBL" id="JACHDS010000001">
    <property type="protein sequence ID" value="MBB6170102.1"/>
    <property type="molecule type" value="Genomic_DNA"/>
</dbReference>
<proteinExistence type="predicted"/>
<sequence>MQTELSRIDSGDVLELRLRDHDGRGGEAGDGASLALRRGGAADADAVIPITSVRRSGDRVLADLKDLPIDEGTWDVLWVGPDGHPTPLGTRDPGLNLRDRVAYLRRPRHRELRAIRDPKGRLRLRAVAVTPYAEVVWVDVGAESVTVSGLLAYTAQREGAASAELIARQRARSGVVAAPAELVDGRFTCEIPLRPLVAAHDLERAHNEWDLWLQADTEAGAPDGLRLASHADDVVGKKKKVVYAGTTLSAGGPAVRVRPYYTVHDGLSLLATLAERGER</sequence>
<comment type="caution">
    <text evidence="1">The sequence shown here is derived from an EMBL/GenBank/DDBJ whole genome shotgun (WGS) entry which is preliminary data.</text>
</comment>
<protein>
    <recommendedName>
        <fullName evidence="3">Transferase</fullName>
    </recommendedName>
</protein>
<dbReference type="AlphaFoldDB" id="A0A7X0D3E7"/>
<evidence type="ECO:0000313" key="2">
    <source>
        <dbReference type="Proteomes" id="UP000546642"/>
    </source>
</evidence>
<accession>A0A7X0D3E7</accession>
<name>A0A7X0D3E7_9ACTN</name>
<organism evidence="1 2">
    <name type="scientific">Nocardiopsis mwathae</name>
    <dbReference type="NCBI Taxonomy" id="1472723"/>
    <lineage>
        <taxon>Bacteria</taxon>
        <taxon>Bacillati</taxon>
        <taxon>Actinomycetota</taxon>
        <taxon>Actinomycetes</taxon>
        <taxon>Streptosporangiales</taxon>
        <taxon>Nocardiopsidaceae</taxon>
        <taxon>Nocardiopsis</taxon>
    </lineage>
</organism>
<keyword evidence="2" id="KW-1185">Reference proteome</keyword>
<dbReference type="RefSeq" id="WP_343070373.1">
    <property type="nucleotide sequence ID" value="NZ_JACHDS010000001.1"/>
</dbReference>
<reference evidence="1 2" key="1">
    <citation type="submission" date="2020-08" db="EMBL/GenBank/DDBJ databases">
        <title>Sequencing the genomes of 1000 actinobacteria strains.</title>
        <authorList>
            <person name="Klenk H.-P."/>
        </authorList>
    </citation>
    <scope>NUCLEOTIDE SEQUENCE [LARGE SCALE GENOMIC DNA]</scope>
    <source>
        <strain evidence="1 2">DSM 46659</strain>
    </source>
</reference>
<evidence type="ECO:0000313" key="1">
    <source>
        <dbReference type="EMBL" id="MBB6170102.1"/>
    </source>
</evidence>
<dbReference type="Proteomes" id="UP000546642">
    <property type="component" value="Unassembled WGS sequence"/>
</dbReference>
<evidence type="ECO:0008006" key="3">
    <source>
        <dbReference type="Google" id="ProtNLM"/>
    </source>
</evidence>
<gene>
    <name evidence="1" type="ORF">HNR23_000162</name>
</gene>